<gene>
    <name evidence="1" type="ORF">SAMN05444972_105202</name>
</gene>
<dbReference type="InterPro" id="IPR036866">
    <property type="entry name" value="RibonucZ/Hydroxyglut_hydro"/>
</dbReference>
<dbReference type="EMBL" id="FPAA01000005">
    <property type="protein sequence ID" value="SFS65806.1"/>
    <property type="molecule type" value="Genomic_DNA"/>
</dbReference>
<name>A0A1I6RMD4_9BACL</name>
<evidence type="ECO:0008006" key="3">
    <source>
        <dbReference type="Google" id="ProtNLM"/>
    </source>
</evidence>
<accession>A0A1I6RMD4</accession>
<dbReference type="Gene3D" id="3.60.15.10">
    <property type="entry name" value="Ribonuclease Z/Hydroxyacylglutathione hydrolase-like"/>
    <property type="match status" value="1"/>
</dbReference>
<evidence type="ECO:0000313" key="2">
    <source>
        <dbReference type="Proteomes" id="UP000198660"/>
    </source>
</evidence>
<dbReference type="PANTHER" id="PTHR36839:SF1">
    <property type="entry name" value="METALLO-BETA-LACTAMASE FAMILY PROTEIN (AFU_ORTHOLOGUE AFUA_5G12770)"/>
    <property type="match status" value="1"/>
</dbReference>
<evidence type="ECO:0000313" key="1">
    <source>
        <dbReference type="EMBL" id="SFS65806.1"/>
    </source>
</evidence>
<dbReference type="RefSeq" id="WP_091836514.1">
    <property type="nucleotide sequence ID" value="NZ_FPAA01000005.1"/>
</dbReference>
<keyword evidence="2" id="KW-1185">Reference proteome</keyword>
<dbReference type="AlphaFoldDB" id="A0A1I6RMD4"/>
<proteinExistence type="predicted"/>
<organism evidence="1 2">
    <name type="scientific">Marininema halotolerans</name>
    <dbReference type="NCBI Taxonomy" id="1155944"/>
    <lineage>
        <taxon>Bacteria</taxon>
        <taxon>Bacillati</taxon>
        <taxon>Bacillota</taxon>
        <taxon>Bacilli</taxon>
        <taxon>Bacillales</taxon>
        <taxon>Thermoactinomycetaceae</taxon>
        <taxon>Marininema</taxon>
    </lineage>
</organism>
<dbReference type="Proteomes" id="UP000198660">
    <property type="component" value="Unassembled WGS sequence"/>
</dbReference>
<dbReference type="SUPFAM" id="SSF56281">
    <property type="entry name" value="Metallo-hydrolase/oxidoreductase"/>
    <property type="match status" value="1"/>
</dbReference>
<reference evidence="2" key="1">
    <citation type="submission" date="2016-10" db="EMBL/GenBank/DDBJ databases">
        <authorList>
            <person name="Varghese N."/>
            <person name="Submissions S."/>
        </authorList>
    </citation>
    <scope>NUCLEOTIDE SEQUENCE [LARGE SCALE GENOMIC DNA]</scope>
    <source>
        <strain evidence="2">DSM 45789</strain>
    </source>
</reference>
<sequence>MIQHRAPHYYSNFADWAKAFDCPVYLHEADREWVMGPTSYVHFWSGESLFLAPGVTAVHLGGHFPGSLFLHWAKGSEGKGTILTGDTIYITPGLDRVSFMYSFPNFLPLSAREIRRIRSIMEQWNFANIHGAWSGKSIVGNGNEVIKQSISNYLDALEG</sequence>
<dbReference type="OrthoDB" id="2373347at2"/>
<dbReference type="PANTHER" id="PTHR36839">
    <property type="entry name" value="METALLO-BETA-LACTAMASE FAMILY PROTEIN (AFU_ORTHOLOGUE AFUA_5G12770)"/>
    <property type="match status" value="1"/>
</dbReference>
<protein>
    <recommendedName>
        <fullName evidence="3">Metallo-beta-lactamase domain-containing protein</fullName>
    </recommendedName>
</protein>